<gene>
    <name evidence="2" type="ORF">I553_10293</name>
</gene>
<dbReference type="Pfam" id="PF02129">
    <property type="entry name" value="Peptidase_S15"/>
    <property type="match status" value="1"/>
</dbReference>
<dbReference type="InterPro" id="IPR000383">
    <property type="entry name" value="Xaa-Pro-like_dom"/>
</dbReference>
<dbReference type="AlphaFoldDB" id="X7ZKA4"/>
<dbReference type="InterPro" id="IPR029058">
    <property type="entry name" value="AB_hydrolase_fold"/>
</dbReference>
<dbReference type="EMBL" id="JAOB01000073">
    <property type="protein sequence ID" value="EUA19138.1"/>
    <property type="molecule type" value="Genomic_DNA"/>
</dbReference>
<dbReference type="GO" id="GO:0016787">
    <property type="term" value="F:hydrolase activity"/>
    <property type="evidence" value="ECO:0007669"/>
    <property type="project" value="InterPro"/>
</dbReference>
<name>X7ZKA4_MYCXE</name>
<organism evidence="2">
    <name type="scientific">Mycobacterium xenopi 4042</name>
    <dbReference type="NCBI Taxonomy" id="1299334"/>
    <lineage>
        <taxon>Bacteria</taxon>
        <taxon>Bacillati</taxon>
        <taxon>Actinomycetota</taxon>
        <taxon>Actinomycetes</taxon>
        <taxon>Mycobacteriales</taxon>
        <taxon>Mycobacteriaceae</taxon>
        <taxon>Mycobacterium</taxon>
    </lineage>
</organism>
<comment type="caution">
    <text evidence="2">The sequence shown here is derived from an EMBL/GenBank/DDBJ whole genome shotgun (WGS) entry which is preliminary data.</text>
</comment>
<accession>X7ZKA4</accession>
<protein>
    <submittedName>
        <fullName evidence="2">X-Pro dipeptidyl-peptidase family protein</fullName>
    </submittedName>
</protein>
<dbReference type="PATRIC" id="fig|1299334.3.peg.7906"/>
<feature type="domain" description="Xaa-Pro dipeptidyl-peptidase-like" evidence="1">
    <location>
        <begin position="3"/>
        <end position="44"/>
    </location>
</feature>
<evidence type="ECO:0000313" key="2">
    <source>
        <dbReference type="EMBL" id="EUA19138.1"/>
    </source>
</evidence>
<reference evidence="2" key="1">
    <citation type="submission" date="2014-01" db="EMBL/GenBank/DDBJ databases">
        <authorList>
            <person name="Brown-Elliot B."/>
            <person name="Wallace R."/>
            <person name="Lenaerts A."/>
            <person name="Ordway D."/>
            <person name="DeGroote M.A."/>
            <person name="Parker T."/>
            <person name="Sizemore C."/>
            <person name="Tallon L.J."/>
            <person name="Sadzewicz L.K."/>
            <person name="Sengamalay N."/>
            <person name="Fraser C.M."/>
            <person name="Hine E."/>
            <person name="Shefchek K.A."/>
            <person name="Das S.P."/>
            <person name="Tettelin H."/>
        </authorList>
    </citation>
    <scope>NUCLEOTIDE SEQUENCE [LARGE SCALE GENOMIC DNA]</scope>
    <source>
        <strain evidence="2">4042</strain>
    </source>
</reference>
<dbReference type="Gene3D" id="3.40.50.1820">
    <property type="entry name" value="alpha/beta hydrolase"/>
    <property type="match status" value="1"/>
</dbReference>
<proteinExistence type="predicted"/>
<dbReference type="SUPFAM" id="SSF53474">
    <property type="entry name" value="alpha/beta-Hydrolases"/>
    <property type="match status" value="1"/>
</dbReference>
<evidence type="ECO:0000259" key="1">
    <source>
        <dbReference type="Pfam" id="PF02129"/>
    </source>
</evidence>
<sequence>MFGARQTQDGVELVNWAATLPNSNGRVGMFGTSYLAINQLFTAAAVGRIHR</sequence>